<keyword evidence="5" id="KW-1185">Reference proteome</keyword>
<name>A0ABW3UUF9_9BACL</name>
<dbReference type="SUPFAM" id="SSF46689">
    <property type="entry name" value="Homeodomain-like"/>
    <property type="match status" value="1"/>
</dbReference>
<dbReference type="PANTHER" id="PTHR30328">
    <property type="entry name" value="TRANSCRIPTIONAL REPRESSOR"/>
    <property type="match status" value="1"/>
</dbReference>
<evidence type="ECO:0000259" key="3">
    <source>
        <dbReference type="PROSITE" id="PS50977"/>
    </source>
</evidence>
<keyword evidence="1 2" id="KW-0238">DNA-binding</keyword>
<accession>A0ABW3UUF9</accession>
<reference evidence="5" key="1">
    <citation type="journal article" date="2019" name="Int. J. Syst. Evol. Microbiol.">
        <title>The Global Catalogue of Microorganisms (GCM) 10K type strain sequencing project: providing services to taxonomists for standard genome sequencing and annotation.</title>
        <authorList>
            <consortium name="The Broad Institute Genomics Platform"/>
            <consortium name="The Broad Institute Genome Sequencing Center for Infectious Disease"/>
            <person name="Wu L."/>
            <person name="Ma J."/>
        </authorList>
    </citation>
    <scope>NUCLEOTIDE SEQUENCE [LARGE SCALE GENOMIC DNA]</scope>
    <source>
        <strain evidence="5">CCUG 53270</strain>
    </source>
</reference>
<dbReference type="InterPro" id="IPR001647">
    <property type="entry name" value="HTH_TetR"/>
</dbReference>
<dbReference type="Pfam" id="PF00440">
    <property type="entry name" value="TetR_N"/>
    <property type="match status" value="1"/>
</dbReference>
<feature type="DNA-binding region" description="H-T-H motif" evidence="2">
    <location>
        <begin position="30"/>
        <end position="49"/>
    </location>
</feature>
<sequence length="204" mass="24116">MTRTNTPDARKRILQAAARVFAEKSFEGARIDQIAEEAHVPKSLIYYHFNSKDQILEVLYEDFIREYRELLQIAKTDTHDSKANTMQSRLQTIYREFAVQNSDVIRIMFIDSLKKSNEQPVIYKVVETMIQAEQSRMGLAETDQAYDPDERRIAEFFTGIIPLFAYLCYSESWIRYFDIEKKRFDELFLSIFMSSHGAYHKDHQ</sequence>
<organism evidence="4 5">
    <name type="scientific">Paenibacillus vulneris</name>
    <dbReference type="NCBI Taxonomy" id="1133364"/>
    <lineage>
        <taxon>Bacteria</taxon>
        <taxon>Bacillati</taxon>
        <taxon>Bacillota</taxon>
        <taxon>Bacilli</taxon>
        <taxon>Bacillales</taxon>
        <taxon>Paenibacillaceae</taxon>
        <taxon>Paenibacillus</taxon>
    </lineage>
</organism>
<evidence type="ECO:0000256" key="2">
    <source>
        <dbReference type="PROSITE-ProRule" id="PRU00335"/>
    </source>
</evidence>
<evidence type="ECO:0000313" key="5">
    <source>
        <dbReference type="Proteomes" id="UP001597180"/>
    </source>
</evidence>
<dbReference type="PROSITE" id="PS50977">
    <property type="entry name" value="HTH_TETR_2"/>
    <property type="match status" value="1"/>
</dbReference>
<protein>
    <submittedName>
        <fullName evidence="4">TetR/AcrR family transcriptional regulator</fullName>
    </submittedName>
</protein>
<feature type="domain" description="HTH tetR-type" evidence="3">
    <location>
        <begin position="7"/>
        <end position="67"/>
    </location>
</feature>
<proteinExistence type="predicted"/>
<gene>
    <name evidence="4" type="ORF">ACFQ4B_30970</name>
</gene>
<evidence type="ECO:0000313" key="4">
    <source>
        <dbReference type="EMBL" id="MFD1224538.1"/>
    </source>
</evidence>
<dbReference type="RefSeq" id="WP_345590950.1">
    <property type="nucleotide sequence ID" value="NZ_BAABJG010000026.1"/>
</dbReference>
<dbReference type="EMBL" id="JBHTLU010000046">
    <property type="protein sequence ID" value="MFD1224538.1"/>
    <property type="molecule type" value="Genomic_DNA"/>
</dbReference>
<evidence type="ECO:0000256" key="1">
    <source>
        <dbReference type="ARBA" id="ARBA00023125"/>
    </source>
</evidence>
<dbReference type="InterPro" id="IPR009057">
    <property type="entry name" value="Homeodomain-like_sf"/>
</dbReference>
<dbReference type="PRINTS" id="PR00455">
    <property type="entry name" value="HTHTETR"/>
</dbReference>
<dbReference type="PANTHER" id="PTHR30328:SF54">
    <property type="entry name" value="HTH-TYPE TRANSCRIPTIONAL REPRESSOR SCO4008"/>
    <property type="match status" value="1"/>
</dbReference>
<dbReference type="Proteomes" id="UP001597180">
    <property type="component" value="Unassembled WGS sequence"/>
</dbReference>
<dbReference type="InterPro" id="IPR050109">
    <property type="entry name" value="HTH-type_TetR-like_transc_reg"/>
</dbReference>
<comment type="caution">
    <text evidence="4">The sequence shown here is derived from an EMBL/GenBank/DDBJ whole genome shotgun (WGS) entry which is preliminary data.</text>
</comment>
<dbReference type="Gene3D" id="1.10.357.10">
    <property type="entry name" value="Tetracycline Repressor, domain 2"/>
    <property type="match status" value="1"/>
</dbReference>